<evidence type="ECO:0000313" key="2">
    <source>
        <dbReference type="Proteomes" id="UP000321893"/>
    </source>
</evidence>
<dbReference type="Gene3D" id="1.10.1760.20">
    <property type="match status" value="1"/>
</dbReference>
<dbReference type="AlphaFoldDB" id="A0A511DTG7"/>
<dbReference type="Proteomes" id="UP000321893">
    <property type="component" value="Unassembled WGS sequence"/>
</dbReference>
<dbReference type="EMBL" id="BJVK01000008">
    <property type="protein sequence ID" value="GEL28120.1"/>
    <property type="molecule type" value="Genomic_DNA"/>
</dbReference>
<dbReference type="OrthoDB" id="5198189at2"/>
<keyword evidence="2" id="KW-1185">Reference proteome</keyword>
<dbReference type="STRING" id="1423764.FC95_GL001114"/>
<sequence>MFHKSKAVFYSRLLFVFILIGVFLTLMMLLHNKHYLMFSFMVLLCSILPAYWKFEKQPLTTQTLMFVAILIALAVAGRVPFAALPSIQAASFVIIVGGVSLGPELGFVTGSTTALVSNMFMGQGPWTPWQMFAWGLMGLSAGLIGMTKLKKSLIFMIIFGGVWGFLFGWIMDLWYALQYVSPMTLKSFILAFASSALFDLYHGLSNIVLIALLYRPWEKLFTRLDRKYRFLPTKQNKGMD</sequence>
<dbReference type="InterPro" id="IPR024529">
    <property type="entry name" value="ECF_trnsprt_substrate-spec"/>
</dbReference>
<evidence type="ECO:0000313" key="1">
    <source>
        <dbReference type="EMBL" id="GEL28120.1"/>
    </source>
</evidence>
<accession>A0A511DTG7</accession>
<comment type="caution">
    <text evidence="1">The sequence shown here is derived from an EMBL/GenBank/DDBJ whole genome shotgun (WGS) entry which is preliminary data.</text>
</comment>
<proteinExistence type="predicted"/>
<organism evidence="1 2">
    <name type="scientific">Lentilactobacillus kefiri</name>
    <name type="common">Lactobacillus kefiri</name>
    <dbReference type="NCBI Taxonomy" id="33962"/>
    <lineage>
        <taxon>Bacteria</taxon>
        <taxon>Bacillati</taxon>
        <taxon>Bacillota</taxon>
        <taxon>Bacilli</taxon>
        <taxon>Lactobacillales</taxon>
        <taxon>Lactobacillaceae</taxon>
        <taxon>Lentilactobacillus</taxon>
    </lineage>
</organism>
<protein>
    <submittedName>
        <fullName evidence="1">Uncharacterized protein</fullName>
    </submittedName>
</protein>
<reference evidence="1" key="1">
    <citation type="submission" date="2019-07" db="EMBL/GenBank/DDBJ databases">
        <title>Whole genome shotgun sequence of Lactobacillus kefiri NBRC 15888.</title>
        <authorList>
            <person name="Hosoyama A."/>
            <person name="Uohara A."/>
            <person name="Ohji S."/>
            <person name="Ichikawa N."/>
        </authorList>
    </citation>
    <scope>NUCLEOTIDE SEQUENCE [LARGE SCALE GENOMIC DNA]</scope>
    <source>
        <strain evidence="1">NBRC 15888</strain>
    </source>
</reference>
<dbReference type="GO" id="GO:0022857">
    <property type="term" value="F:transmembrane transporter activity"/>
    <property type="evidence" value="ECO:0007669"/>
    <property type="project" value="InterPro"/>
</dbReference>
<gene>
    <name evidence="1" type="ORF">LKE01_09400</name>
</gene>
<dbReference type="GeneID" id="71566551"/>
<dbReference type="RefSeq" id="WP_056981830.1">
    <property type="nucleotide sequence ID" value="NZ_BJVK01000008.1"/>
</dbReference>
<name>A0A511DTG7_LENKE</name>
<dbReference type="Pfam" id="PF12822">
    <property type="entry name" value="ECF_trnsprt"/>
    <property type="match status" value="1"/>
</dbReference>